<protein>
    <recommendedName>
        <fullName evidence="2">Pyridoxal phosphate homeostasis protein</fullName>
        <shortName evidence="2">PLP homeostasis protein</shortName>
    </recommendedName>
</protein>
<evidence type="ECO:0000256" key="2">
    <source>
        <dbReference type="HAMAP-Rule" id="MF_02087"/>
    </source>
</evidence>
<dbReference type="Pfam" id="PF01168">
    <property type="entry name" value="Ala_racemase_N"/>
    <property type="match status" value="1"/>
</dbReference>
<dbReference type="Gene3D" id="3.20.20.10">
    <property type="entry name" value="Alanine racemase"/>
    <property type="match status" value="1"/>
</dbReference>
<dbReference type="PROSITE" id="PS01211">
    <property type="entry name" value="UPF0001"/>
    <property type="match status" value="1"/>
</dbReference>
<evidence type="ECO:0000259" key="4">
    <source>
        <dbReference type="Pfam" id="PF01168"/>
    </source>
</evidence>
<accession>A0ABR9VSV1</accession>
<comment type="similarity">
    <text evidence="2 3">Belongs to the pyridoxal phosphate-binding protein YggS/PROSC family.</text>
</comment>
<evidence type="ECO:0000256" key="3">
    <source>
        <dbReference type="RuleBase" id="RU004514"/>
    </source>
</evidence>
<dbReference type="SUPFAM" id="SSF51419">
    <property type="entry name" value="PLP-binding barrel"/>
    <property type="match status" value="1"/>
</dbReference>
<dbReference type="PANTHER" id="PTHR10146">
    <property type="entry name" value="PROLINE SYNTHETASE CO-TRANSCRIBED BACTERIAL HOMOLOG PROTEIN"/>
    <property type="match status" value="1"/>
</dbReference>
<comment type="caution">
    <text evidence="5">The sequence shown here is derived from an EMBL/GenBank/DDBJ whole genome shotgun (WGS) entry which is preliminary data.</text>
</comment>
<dbReference type="InterPro" id="IPR029066">
    <property type="entry name" value="PLP-binding_barrel"/>
</dbReference>
<dbReference type="NCBIfam" id="TIGR00044">
    <property type="entry name" value="YggS family pyridoxal phosphate-dependent enzyme"/>
    <property type="match status" value="1"/>
</dbReference>
<reference evidence="5 6" key="1">
    <citation type="submission" date="2020-10" db="EMBL/GenBank/DDBJ databases">
        <authorList>
            <person name="Castelo-Branco R."/>
            <person name="Eusebio N."/>
            <person name="Adriana R."/>
            <person name="Vieira A."/>
            <person name="Brugerolle De Fraissinette N."/>
            <person name="Rezende De Castro R."/>
            <person name="Schneider M.P."/>
            <person name="Vasconcelos V."/>
            <person name="Leao P.N."/>
        </authorList>
    </citation>
    <scope>NUCLEOTIDE SEQUENCE [LARGE SCALE GENOMIC DNA]</scope>
    <source>
        <strain evidence="5 6">LEGE 00031</strain>
    </source>
</reference>
<keyword evidence="1 2" id="KW-0663">Pyridoxal phosphate</keyword>
<dbReference type="RefSeq" id="WP_194020025.1">
    <property type="nucleotide sequence ID" value="NZ_JADEVV010000030.1"/>
</dbReference>
<organism evidence="5 6">
    <name type="scientific">Synechocystis salina LEGE 00031</name>
    <dbReference type="NCBI Taxonomy" id="1828736"/>
    <lineage>
        <taxon>Bacteria</taxon>
        <taxon>Bacillati</taxon>
        <taxon>Cyanobacteriota</taxon>
        <taxon>Cyanophyceae</taxon>
        <taxon>Synechococcales</taxon>
        <taxon>Merismopediaceae</taxon>
        <taxon>Synechocystis</taxon>
    </lineage>
</organism>
<dbReference type="Proteomes" id="UP000658720">
    <property type="component" value="Unassembled WGS sequence"/>
</dbReference>
<sequence length="218" mass="23952">MFSPSVYSEIITTLPPSVRLVAVTKTKAIADIEAAYRAGIRDFAESRIQEALSKIEALGSYTDINWHFIGRLQSNKARRVVENFAYIHSIDNLPIAARLNRIAEELGKHPQGLLQVKLLPDENKSGWTREELSIDLPQLELLENLKICGLMTILPLGLSPGDRQQTFGELKDLAAEISQTSNLSLTELSMGMSGDYPEAVAAGATMIRLGTILFGDRG</sequence>
<feature type="domain" description="Alanine racemase N-terminal" evidence="4">
    <location>
        <begin position="11"/>
        <end position="217"/>
    </location>
</feature>
<keyword evidence="6" id="KW-1185">Reference proteome</keyword>
<evidence type="ECO:0000313" key="5">
    <source>
        <dbReference type="EMBL" id="MBE9254430.1"/>
    </source>
</evidence>
<dbReference type="CDD" id="cd00635">
    <property type="entry name" value="PLPDE_III_YBL036c_like"/>
    <property type="match status" value="1"/>
</dbReference>
<evidence type="ECO:0000313" key="6">
    <source>
        <dbReference type="Proteomes" id="UP000658720"/>
    </source>
</evidence>
<comment type="function">
    <text evidence="2">Pyridoxal 5'-phosphate (PLP)-binding protein, which is involved in PLP homeostasis.</text>
</comment>
<evidence type="ECO:0000256" key="1">
    <source>
        <dbReference type="ARBA" id="ARBA00022898"/>
    </source>
</evidence>
<dbReference type="InterPro" id="IPR001608">
    <property type="entry name" value="Ala_racemase_N"/>
</dbReference>
<proteinExistence type="inferred from homology"/>
<feature type="modified residue" description="N6-(pyridoxal phosphate)lysine" evidence="2">
    <location>
        <position position="25"/>
    </location>
</feature>
<dbReference type="PIRSF" id="PIRSF004848">
    <property type="entry name" value="YBL036c_PLPDEIII"/>
    <property type="match status" value="1"/>
</dbReference>
<dbReference type="EMBL" id="JADEVV010000030">
    <property type="protein sequence ID" value="MBE9254430.1"/>
    <property type="molecule type" value="Genomic_DNA"/>
</dbReference>
<dbReference type="HAMAP" id="MF_02087">
    <property type="entry name" value="PLP_homeostasis"/>
    <property type="match status" value="1"/>
</dbReference>
<name>A0ABR9VSV1_9SYNC</name>
<gene>
    <name evidence="5" type="ORF">IQ217_11370</name>
</gene>
<dbReference type="InterPro" id="IPR011078">
    <property type="entry name" value="PyrdxlP_homeostasis"/>
</dbReference>
<dbReference type="PANTHER" id="PTHR10146:SF14">
    <property type="entry name" value="PYRIDOXAL PHOSPHATE HOMEOSTASIS PROTEIN"/>
    <property type="match status" value="1"/>
</dbReference>